<gene>
    <name evidence="2" type="ORF">TrRE_jg7419</name>
</gene>
<dbReference type="Proteomes" id="UP001165082">
    <property type="component" value="Unassembled WGS sequence"/>
</dbReference>
<dbReference type="OrthoDB" id="198978at2759"/>
<reference evidence="2" key="1">
    <citation type="submission" date="2022-07" db="EMBL/GenBank/DDBJ databases">
        <title>Genome analysis of Parmales, a sister group of diatoms, reveals the evolutionary specialization of diatoms from phago-mixotrophs to photoautotrophs.</title>
        <authorList>
            <person name="Ban H."/>
            <person name="Sato S."/>
            <person name="Yoshikawa S."/>
            <person name="Kazumasa Y."/>
            <person name="Nakamura Y."/>
            <person name="Ichinomiya M."/>
            <person name="Saitoh K."/>
            <person name="Sato N."/>
            <person name="Blanc-Mathieu R."/>
            <person name="Endo H."/>
            <person name="Kuwata A."/>
            <person name="Ogata H."/>
        </authorList>
    </citation>
    <scope>NUCLEOTIDE SEQUENCE</scope>
</reference>
<sequence length="192" mass="21422">MSSHIEELSRKQSVKMATDLADLEQKQRVERNEEDASWDKAERTANQRRASKMLDAEQSRRVAEAAASDANAQKEREENQKKAIDLMEAERERRSSLSMQADVAAEDILRRNDDTLARETPLDALALKDVHPIAVLACPADDMTNPTRLESVKNCVAAGYGIVILADHIGGDDNIDLRVLEPILDPTVNRFS</sequence>
<dbReference type="EMBL" id="BRXZ01002610">
    <property type="protein sequence ID" value="GMH66264.1"/>
    <property type="molecule type" value="Genomic_DNA"/>
</dbReference>
<accession>A0A9W7ADA2</accession>
<evidence type="ECO:0000256" key="1">
    <source>
        <dbReference type="SAM" id="MobiDB-lite"/>
    </source>
</evidence>
<protein>
    <submittedName>
        <fullName evidence="2">Uncharacterized protein</fullName>
    </submittedName>
</protein>
<proteinExistence type="predicted"/>
<feature type="region of interest" description="Disordered" evidence="1">
    <location>
        <begin position="1"/>
        <end position="80"/>
    </location>
</feature>
<dbReference type="AlphaFoldDB" id="A0A9W7ADA2"/>
<keyword evidence="3" id="KW-1185">Reference proteome</keyword>
<feature type="compositionally biased region" description="Basic and acidic residues" evidence="1">
    <location>
        <begin position="52"/>
        <end position="63"/>
    </location>
</feature>
<evidence type="ECO:0000313" key="2">
    <source>
        <dbReference type="EMBL" id="GMH66264.1"/>
    </source>
</evidence>
<comment type="caution">
    <text evidence="2">The sequence shown here is derived from an EMBL/GenBank/DDBJ whole genome shotgun (WGS) entry which is preliminary data.</text>
</comment>
<evidence type="ECO:0000313" key="3">
    <source>
        <dbReference type="Proteomes" id="UP001165082"/>
    </source>
</evidence>
<feature type="compositionally biased region" description="Basic and acidic residues" evidence="1">
    <location>
        <begin position="1"/>
        <end position="10"/>
    </location>
</feature>
<name>A0A9W7ADA2_9STRA</name>
<organism evidence="2 3">
    <name type="scientific">Triparma retinervis</name>
    <dbReference type="NCBI Taxonomy" id="2557542"/>
    <lineage>
        <taxon>Eukaryota</taxon>
        <taxon>Sar</taxon>
        <taxon>Stramenopiles</taxon>
        <taxon>Ochrophyta</taxon>
        <taxon>Bolidophyceae</taxon>
        <taxon>Parmales</taxon>
        <taxon>Triparmaceae</taxon>
        <taxon>Triparma</taxon>
    </lineage>
</organism>